<feature type="region of interest" description="Disordered" evidence="1">
    <location>
        <begin position="347"/>
        <end position="393"/>
    </location>
</feature>
<evidence type="ECO:0000313" key="5">
    <source>
        <dbReference type="Proteomes" id="UP000053429"/>
    </source>
</evidence>
<organism evidence="4 5">
    <name type="scientific">Streptomyces caeruleatus</name>
    <dbReference type="NCBI Taxonomy" id="661399"/>
    <lineage>
        <taxon>Bacteria</taxon>
        <taxon>Bacillati</taxon>
        <taxon>Actinomycetota</taxon>
        <taxon>Actinomycetes</taxon>
        <taxon>Kitasatosporales</taxon>
        <taxon>Streptomycetaceae</taxon>
        <taxon>Streptomyces</taxon>
    </lineage>
</organism>
<accession>A0A124I844</accession>
<dbReference type="PROSITE" id="PS50231">
    <property type="entry name" value="RICIN_B_LECTIN"/>
    <property type="match status" value="1"/>
</dbReference>
<dbReference type="InterPro" id="IPR000772">
    <property type="entry name" value="Ricin_B_lectin"/>
</dbReference>
<evidence type="ECO:0000256" key="1">
    <source>
        <dbReference type="SAM" id="MobiDB-lite"/>
    </source>
</evidence>
<dbReference type="AlphaFoldDB" id="A0A124I844"/>
<dbReference type="EMBL" id="LMWY01000037">
    <property type="protein sequence ID" value="KUN98236.1"/>
    <property type="molecule type" value="Genomic_DNA"/>
</dbReference>
<keyword evidence="2" id="KW-1133">Transmembrane helix</keyword>
<feature type="compositionally biased region" description="Basic and acidic residues" evidence="1">
    <location>
        <begin position="279"/>
        <end position="289"/>
    </location>
</feature>
<gene>
    <name evidence="4" type="ORF">AQJ67_28220</name>
</gene>
<evidence type="ECO:0000256" key="2">
    <source>
        <dbReference type="SAM" id="Phobius"/>
    </source>
</evidence>
<dbReference type="InterPro" id="IPR035992">
    <property type="entry name" value="Ricin_B-like_lectins"/>
</dbReference>
<dbReference type="STRING" id="661399.AQJ67_28220"/>
<evidence type="ECO:0000259" key="3">
    <source>
        <dbReference type="SMART" id="SM00458"/>
    </source>
</evidence>
<feature type="region of interest" description="Disordered" evidence="1">
    <location>
        <begin position="266"/>
        <end position="289"/>
    </location>
</feature>
<evidence type="ECO:0000313" key="4">
    <source>
        <dbReference type="EMBL" id="KUN98236.1"/>
    </source>
</evidence>
<dbReference type="Proteomes" id="UP000053429">
    <property type="component" value="Unassembled WGS sequence"/>
</dbReference>
<dbReference type="SMART" id="SM00458">
    <property type="entry name" value="RICIN"/>
    <property type="match status" value="1"/>
</dbReference>
<dbReference type="RefSeq" id="WP_062722133.1">
    <property type="nucleotide sequence ID" value="NZ_KQ948933.1"/>
</dbReference>
<dbReference type="SUPFAM" id="SSF50370">
    <property type="entry name" value="Ricin B-like lectins"/>
    <property type="match status" value="1"/>
</dbReference>
<feature type="domain" description="Ricin B lectin" evidence="3">
    <location>
        <begin position="393"/>
        <end position="521"/>
    </location>
</feature>
<keyword evidence="5" id="KW-1185">Reference proteome</keyword>
<proteinExistence type="predicted"/>
<name>A0A124I844_9ACTN</name>
<comment type="caution">
    <text evidence="4">The sequence shown here is derived from an EMBL/GenBank/DDBJ whole genome shotgun (WGS) entry which is preliminary data.</text>
</comment>
<keyword evidence="2" id="KW-0472">Membrane</keyword>
<dbReference type="Gene3D" id="2.80.10.50">
    <property type="match status" value="1"/>
</dbReference>
<dbReference type="Pfam" id="PF00652">
    <property type="entry name" value="Ricin_B_lectin"/>
    <property type="match status" value="1"/>
</dbReference>
<reference evidence="4 5" key="1">
    <citation type="submission" date="2015-10" db="EMBL/GenBank/DDBJ databases">
        <title>Draft genome sequence of Streptomyces caeruleatus NRRL B-24802, type strain for the species Streptomyces caeruleatus.</title>
        <authorList>
            <person name="Ruckert C."/>
            <person name="Winkler A."/>
            <person name="Kalinowski J."/>
            <person name="Kampfer P."/>
            <person name="Glaeser S."/>
        </authorList>
    </citation>
    <scope>NUCLEOTIDE SEQUENCE [LARGE SCALE GENOMIC DNA]</scope>
    <source>
        <strain evidence="4 5">NRRL B-24802</strain>
    </source>
</reference>
<keyword evidence="4" id="KW-0430">Lectin</keyword>
<feature type="compositionally biased region" description="Low complexity" evidence="1">
    <location>
        <begin position="347"/>
        <end position="376"/>
    </location>
</feature>
<feature type="region of interest" description="Disordered" evidence="1">
    <location>
        <begin position="500"/>
        <end position="523"/>
    </location>
</feature>
<feature type="transmembrane region" description="Helical" evidence="2">
    <location>
        <begin position="297"/>
        <end position="317"/>
    </location>
</feature>
<dbReference type="OrthoDB" id="7933390at2"/>
<protein>
    <submittedName>
        <fullName evidence="4">Ricin-type beta-trefoil lectin domain protein</fullName>
    </submittedName>
</protein>
<dbReference type="GO" id="GO:0030246">
    <property type="term" value="F:carbohydrate binding"/>
    <property type="evidence" value="ECO:0007669"/>
    <property type="project" value="UniProtKB-KW"/>
</dbReference>
<sequence length="523" mass="54788">MARADDGRDPDRGIHTGASDARLTELLRADTATAYPALQELRARHHAPVLAYARLCTPNDSTARQLAAQAFSLAARQTARGIDPGVPWRHQLLLLTARLAGTWATDERAAGLDPGLLLFLNTAGPAGPVPSMLTAFQSLPSRTQGLIWYGVVDREPTERTAALLGLTREDVTYGTDPALQQLARSCLRARLAASDDPDCPDFGRLIEESVRPDSPRDSTDLHAHMARCPHCTTAYEELSALRDTPRTALAEGLLPWGGTAYAAAGAGERGGDGRAAGRSRPERGWPERGWPADRRRVVLVSAAIGVALLPLVAFLVAQGGSSAQDPVASVSTPLSVPPVAVTVTATVSATPSSSSPSPSRSSKSPSPTRSPTPTKTSRPKPAPSPTHPPSGTYAQVVNVSSGLCLDVGSAFFNGTDVVTVPCGTSRTQRWRVDTARGVLQSAADPDYCLDSRGAPDRGLGVWTCDSVYGSNGRNLQFLVDGDGMIRPAIAVDRAVTPDGDAGDGLSLEPVSGGAGQRWKAGAV</sequence>
<keyword evidence="2" id="KW-0812">Transmembrane</keyword>